<evidence type="ECO:0000256" key="4">
    <source>
        <dbReference type="ARBA" id="ARBA00022989"/>
    </source>
</evidence>
<protein>
    <submittedName>
        <fullName evidence="7">Oligosaccharide flippase family protein</fullName>
    </submittedName>
</protein>
<dbReference type="AlphaFoldDB" id="A0A938BQQ2"/>
<evidence type="ECO:0000313" key="8">
    <source>
        <dbReference type="Proteomes" id="UP000748308"/>
    </source>
</evidence>
<evidence type="ECO:0000313" key="7">
    <source>
        <dbReference type="EMBL" id="MBM3317071.1"/>
    </source>
</evidence>
<dbReference type="EMBL" id="VGIY01000072">
    <property type="protein sequence ID" value="MBM3317071.1"/>
    <property type="molecule type" value="Genomic_DNA"/>
</dbReference>
<feature type="transmembrane region" description="Helical" evidence="6">
    <location>
        <begin position="333"/>
        <end position="351"/>
    </location>
</feature>
<dbReference type="PANTHER" id="PTHR30250">
    <property type="entry name" value="PST FAMILY PREDICTED COLANIC ACID TRANSPORTER"/>
    <property type="match status" value="1"/>
</dbReference>
<evidence type="ECO:0000256" key="1">
    <source>
        <dbReference type="ARBA" id="ARBA00004651"/>
    </source>
</evidence>
<feature type="transmembrane region" description="Helical" evidence="6">
    <location>
        <begin position="145"/>
        <end position="165"/>
    </location>
</feature>
<accession>A0A938BQQ2</accession>
<dbReference type="Pfam" id="PF13440">
    <property type="entry name" value="Polysacc_synt_3"/>
    <property type="match status" value="1"/>
</dbReference>
<name>A0A938BQQ2_UNCEI</name>
<feature type="transmembrane region" description="Helical" evidence="6">
    <location>
        <begin position="171"/>
        <end position="197"/>
    </location>
</feature>
<evidence type="ECO:0000256" key="2">
    <source>
        <dbReference type="ARBA" id="ARBA00022475"/>
    </source>
</evidence>
<feature type="transmembrane region" description="Helical" evidence="6">
    <location>
        <begin position="12"/>
        <end position="33"/>
    </location>
</feature>
<feature type="transmembrane region" description="Helical" evidence="6">
    <location>
        <begin position="256"/>
        <end position="277"/>
    </location>
</feature>
<feature type="transmembrane region" description="Helical" evidence="6">
    <location>
        <begin position="45"/>
        <end position="67"/>
    </location>
</feature>
<gene>
    <name evidence="7" type="ORF">FJY75_04380</name>
</gene>
<dbReference type="InterPro" id="IPR050833">
    <property type="entry name" value="Poly_Biosynth_Transport"/>
</dbReference>
<evidence type="ECO:0000256" key="3">
    <source>
        <dbReference type="ARBA" id="ARBA00022692"/>
    </source>
</evidence>
<keyword evidence="2" id="KW-1003">Cell membrane</keyword>
<dbReference type="Proteomes" id="UP000748308">
    <property type="component" value="Unassembled WGS sequence"/>
</dbReference>
<evidence type="ECO:0000256" key="5">
    <source>
        <dbReference type="ARBA" id="ARBA00023136"/>
    </source>
</evidence>
<feature type="transmembrane region" description="Helical" evidence="6">
    <location>
        <begin position="297"/>
        <end position="321"/>
    </location>
</feature>
<feature type="transmembrane region" description="Helical" evidence="6">
    <location>
        <begin position="452"/>
        <end position="471"/>
    </location>
</feature>
<feature type="transmembrane region" description="Helical" evidence="6">
    <location>
        <begin position="423"/>
        <end position="446"/>
    </location>
</feature>
<comment type="caution">
    <text evidence="7">The sequence shown here is derived from an EMBL/GenBank/DDBJ whole genome shotgun (WGS) entry which is preliminary data.</text>
</comment>
<dbReference type="GO" id="GO:0005886">
    <property type="term" value="C:plasma membrane"/>
    <property type="evidence" value="ECO:0007669"/>
    <property type="project" value="UniProtKB-SubCell"/>
</dbReference>
<feature type="transmembrane region" description="Helical" evidence="6">
    <location>
        <begin position="383"/>
        <end position="403"/>
    </location>
</feature>
<feature type="transmembrane region" description="Helical" evidence="6">
    <location>
        <begin position="358"/>
        <end position="377"/>
    </location>
</feature>
<reference evidence="7" key="1">
    <citation type="submission" date="2019-03" db="EMBL/GenBank/DDBJ databases">
        <title>Lake Tanganyika Metagenome-Assembled Genomes (MAGs).</title>
        <authorList>
            <person name="Tran P."/>
        </authorList>
    </citation>
    <scope>NUCLEOTIDE SEQUENCE</scope>
    <source>
        <strain evidence="7">M_DeepCast_400m_m2_100</strain>
    </source>
</reference>
<dbReference type="PANTHER" id="PTHR30250:SF11">
    <property type="entry name" value="O-ANTIGEN TRANSPORTER-RELATED"/>
    <property type="match status" value="1"/>
</dbReference>
<keyword evidence="3 6" id="KW-0812">Transmembrane</keyword>
<comment type="subcellular location">
    <subcellularLocation>
        <location evidence="1">Cell membrane</location>
        <topology evidence="1">Multi-pass membrane protein</topology>
    </subcellularLocation>
</comment>
<sequence length="490" mass="52982">MAKLTTQAGGISLGRGAAVLAGLATVMTLSRLLPPQDYGTYRQVWLIFFTLAPVLELGVPQSVSFFGPQITRERRKTYLAQNGVALLGTGLLTGLCLFSCARPIAQLFGNPDLVAPLRAFALYPAMTMSFNIVEYALITHHRPGTAGWITGASAAAQAAITMGGFLGGATLAQICLWLGLFALLRWSVAAAAFLFVYRDLRVTWDWSELRGQLAFALPMGAATMVGLLGRQIDKLVISSRFPPELYAVYANGSYDVPLIGILTMSITAVIVPAIVRARARGDLAEVQRLWHGAARRVATLFFPAAVFLFIAAEPFMILLFSAEYAESARPFRIFLLLLPLRIAFYSGFLRALGRTGPIFFSSLGALAISFVLALVLIRVPGLGFLGPAIAIVAGSYWAALYTIRVALRELGWRWRDYFPWRRLAGTMAVALAAGAPALLAGALLSAQPAPPRLLAMGLVYGGVYLTVGEITRAARLREWLRAVGDTIRQR</sequence>
<feature type="transmembrane region" description="Helical" evidence="6">
    <location>
        <begin position="79"/>
        <end position="105"/>
    </location>
</feature>
<evidence type="ECO:0000256" key="6">
    <source>
        <dbReference type="SAM" id="Phobius"/>
    </source>
</evidence>
<keyword evidence="5 6" id="KW-0472">Membrane</keyword>
<keyword evidence="4 6" id="KW-1133">Transmembrane helix</keyword>
<proteinExistence type="predicted"/>
<organism evidence="7 8">
    <name type="scientific">Eiseniibacteriota bacterium</name>
    <dbReference type="NCBI Taxonomy" id="2212470"/>
    <lineage>
        <taxon>Bacteria</taxon>
        <taxon>Candidatus Eiseniibacteriota</taxon>
    </lineage>
</organism>